<keyword evidence="5 6" id="KW-0720">Serine protease</keyword>
<dbReference type="InterPro" id="IPR022398">
    <property type="entry name" value="Peptidase_S8_His-AS"/>
</dbReference>
<dbReference type="NCBIfam" id="TIGR01414">
    <property type="entry name" value="autotrans_barl"/>
    <property type="match status" value="1"/>
</dbReference>
<organism evidence="8 9">
    <name type="scientific">Erwinia piriflorinigrans CFBP 5888</name>
    <dbReference type="NCBI Taxonomy" id="1161919"/>
    <lineage>
        <taxon>Bacteria</taxon>
        <taxon>Pseudomonadati</taxon>
        <taxon>Pseudomonadota</taxon>
        <taxon>Gammaproteobacteria</taxon>
        <taxon>Enterobacterales</taxon>
        <taxon>Erwiniaceae</taxon>
        <taxon>Erwinia</taxon>
    </lineage>
</organism>
<evidence type="ECO:0000256" key="4">
    <source>
        <dbReference type="ARBA" id="ARBA00022801"/>
    </source>
</evidence>
<dbReference type="GO" id="GO:0004252">
    <property type="term" value="F:serine-type endopeptidase activity"/>
    <property type="evidence" value="ECO:0007669"/>
    <property type="project" value="UniProtKB-UniRule"/>
</dbReference>
<dbReference type="InterPro" id="IPR023827">
    <property type="entry name" value="Peptidase_S8_Asp-AS"/>
</dbReference>
<dbReference type="PANTHER" id="PTHR43399">
    <property type="entry name" value="SUBTILISIN-RELATED"/>
    <property type="match status" value="1"/>
</dbReference>
<dbReference type="Pfam" id="PF12951">
    <property type="entry name" value="PATR"/>
    <property type="match status" value="1"/>
</dbReference>
<reference evidence="8 9" key="1">
    <citation type="journal article" date="2013" name="Syst. Appl. Microbiol.">
        <title>Phylogenetic position and virulence apparatus of the pear flower necrosis pathogen Erwinia piriflorinigrans CFBP 5888T as assessed by comparative genomics.</title>
        <authorList>
            <person name="Smits T.H."/>
            <person name="Rezzonico F."/>
            <person name="Lopez M.M."/>
            <person name="Blom J."/>
            <person name="Goesmann A."/>
            <person name="Frey J.E."/>
            <person name="Duffy B."/>
        </authorList>
    </citation>
    <scope>NUCLEOTIDE SEQUENCE [LARGE SCALE GENOMIC DNA]</scope>
    <source>
        <strain evidence="9">CFBP5888</strain>
    </source>
</reference>
<feature type="active site" description="Charge relay system" evidence="6">
    <location>
        <position position="157"/>
    </location>
</feature>
<dbReference type="Proteomes" id="UP000018217">
    <property type="component" value="Unassembled WGS sequence"/>
</dbReference>
<evidence type="ECO:0000256" key="6">
    <source>
        <dbReference type="PROSITE-ProRule" id="PRU01240"/>
    </source>
</evidence>
<dbReference type="InterPro" id="IPR036852">
    <property type="entry name" value="Peptidase_S8/S53_dom_sf"/>
</dbReference>
<dbReference type="Pfam" id="PF03797">
    <property type="entry name" value="Autotransporter"/>
    <property type="match status" value="1"/>
</dbReference>
<evidence type="ECO:0000256" key="5">
    <source>
        <dbReference type="ARBA" id="ARBA00022825"/>
    </source>
</evidence>
<dbReference type="InterPro" id="IPR036709">
    <property type="entry name" value="Autotransporte_beta_dom_sf"/>
</dbReference>
<evidence type="ECO:0000259" key="7">
    <source>
        <dbReference type="PROSITE" id="PS51208"/>
    </source>
</evidence>
<evidence type="ECO:0000313" key="9">
    <source>
        <dbReference type="Proteomes" id="UP000018217"/>
    </source>
</evidence>
<dbReference type="AlphaFoldDB" id="V5ZDF7"/>
<dbReference type="EC" id="3.4.21.-" evidence="8"/>
<dbReference type="InterPro" id="IPR034061">
    <property type="entry name" value="Peptidases_S8_Autotransporter"/>
</dbReference>
<dbReference type="PANTHER" id="PTHR43399:SF4">
    <property type="entry name" value="CELL WALL-ASSOCIATED PROTEASE"/>
    <property type="match status" value="1"/>
</dbReference>
<evidence type="ECO:0000313" key="8">
    <source>
        <dbReference type="EMBL" id="CCG89071.1"/>
    </source>
</evidence>
<dbReference type="PROSITE" id="PS00136">
    <property type="entry name" value="SUBTILASE_ASP"/>
    <property type="match status" value="1"/>
</dbReference>
<dbReference type="InterPro" id="IPR023828">
    <property type="entry name" value="Peptidase_S8_Ser-AS"/>
</dbReference>
<accession>V5ZDF7</accession>
<gene>
    <name evidence="8" type="ORF">EPIR_3708</name>
</gene>
<dbReference type="InterPro" id="IPR013425">
    <property type="entry name" value="Autotrns_rpt"/>
</dbReference>
<dbReference type="NCBIfam" id="TIGR02601">
    <property type="entry name" value="autotrns_rpt"/>
    <property type="match status" value="1"/>
</dbReference>
<dbReference type="Gene3D" id="3.40.50.200">
    <property type="entry name" value="Peptidase S8/S53 domain"/>
    <property type="match status" value="1"/>
</dbReference>
<feature type="domain" description="Autotransporter" evidence="7">
    <location>
        <begin position="811"/>
        <end position="1087"/>
    </location>
</feature>
<dbReference type="Pfam" id="PF00082">
    <property type="entry name" value="Peptidase_S8"/>
    <property type="match status" value="1"/>
</dbReference>
<dbReference type="GO" id="GO:0019867">
    <property type="term" value="C:outer membrane"/>
    <property type="evidence" value="ECO:0007669"/>
    <property type="project" value="InterPro"/>
</dbReference>
<name>V5ZDF7_9GAMM</name>
<protein>
    <submittedName>
        <fullName evidence="8">Subtilase-type serine protease</fullName>
        <ecNumber evidence="8">3.4.21.-</ecNumber>
    </submittedName>
</protein>
<keyword evidence="2 6" id="KW-0645">Protease</keyword>
<dbReference type="SUPFAM" id="SSF103515">
    <property type="entry name" value="Autotransporter"/>
    <property type="match status" value="1"/>
</dbReference>
<dbReference type="InterPro" id="IPR051048">
    <property type="entry name" value="Peptidase_S8/S53_subtilisin"/>
</dbReference>
<evidence type="ECO:0000256" key="2">
    <source>
        <dbReference type="ARBA" id="ARBA00022670"/>
    </source>
</evidence>
<dbReference type="InterPro" id="IPR006315">
    <property type="entry name" value="OM_autotransptr_brl_dom"/>
</dbReference>
<dbReference type="PROSITE" id="PS00137">
    <property type="entry name" value="SUBTILASE_HIS"/>
    <property type="match status" value="1"/>
</dbReference>
<dbReference type="InterPro" id="IPR011050">
    <property type="entry name" value="Pectin_lyase_fold/virulence"/>
</dbReference>
<dbReference type="PROSITE" id="PS51892">
    <property type="entry name" value="SUBTILASE"/>
    <property type="match status" value="1"/>
</dbReference>
<dbReference type="OrthoDB" id="9780507at2"/>
<dbReference type="EMBL" id="CAHS01000023">
    <property type="protein sequence ID" value="CCG89071.1"/>
    <property type="molecule type" value="Genomic_DNA"/>
</dbReference>
<keyword evidence="3" id="KW-0732">Signal</keyword>
<keyword evidence="9" id="KW-1185">Reference proteome</keyword>
<dbReference type="SUPFAM" id="SSF52743">
    <property type="entry name" value="Subtilisin-like"/>
    <property type="match status" value="1"/>
</dbReference>
<evidence type="ECO:0000256" key="3">
    <source>
        <dbReference type="ARBA" id="ARBA00022729"/>
    </source>
</evidence>
<feature type="active site" description="Charge relay system" evidence="6">
    <location>
        <position position="95"/>
    </location>
</feature>
<keyword evidence="4 6" id="KW-0378">Hydrolase</keyword>
<dbReference type="InterPro" id="IPR015500">
    <property type="entry name" value="Peptidase_S8_subtilisin-rel"/>
</dbReference>
<dbReference type="PRINTS" id="PR00723">
    <property type="entry name" value="SUBTILISIN"/>
</dbReference>
<dbReference type="SUPFAM" id="SSF51126">
    <property type="entry name" value="Pectin lyase-like"/>
    <property type="match status" value="1"/>
</dbReference>
<dbReference type="GO" id="GO:0006508">
    <property type="term" value="P:proteolysis"/>
    <property type="evidence" value="ECO:0007669"/>
    <property type="project" value="UniProtKB-KW"/>
</dbReference>
<comment type="caution">
    <text evidence="8">The sequence shown here is derived from an EMBL/GenBank/DDBJ whole genome shotgun (WGS) entry which is preliminary data.</text>
</comment>
<proteinExistence type="inferred from homology"/>
<comment type="similarity">
    <text evidence="1 6">Belongs to the peptidase S8 family.</text>
</comment>
<evidence type="ECO:0000256" key="1">
    <source>
        <dbReference type="ARBA" id="ARBA00011073"/>
    </source>
</evidence>
<dbReference type="InterPro" id="IPR005546">
    <property type="entry name" value="Autotransporte_beta"/>
</dbReference>
<feature type="active site" description="Charge relay system" evidence="6">
    <location>
        <position position="354"/>
    </location>
</feature>
<dbReference type="RefSeq" id="WP_023656799.1">
    <property type="nucleotide sequence ID" value="NZ_CAHS01000023.1"/>
</dbReference>
<dbReference type="Gene3D" id="2.40.128.130">
    <property type="entry name" value="Autotransporter beta-domain"/>
    <property type="match status" value="1"/>
</dbReference>
<dbReference type="CDD" id="cd04848">
    <property type="entry name" value="Peptidases_S8_Autotransporter_serine_protease_like"/>
    <property type="match status" value="1"/>
</dbReference>
<dbReference type="SMART" id="SM00869">
    <property type="entry name" value="Autotransporter"/>
    <property type="match status" value="1"/>
</dbReference>
<dbReference type="InterPro" id="IPR000209">
    <property type="entry name" value="Peptidase_S8/S53_dom"/>
</dbReference>
<dbReference type="STRING" id="1161919.EPIR_3708"/>
<dbReference type="PROSITE" id="PS00138">
    <property type="entry name" value="SUBTILASE_SER"/>
    <property type="match status" value="1"/>
</dbReference>
<dbReference type="PROSITE" id="PS51208">
    <property type="entry name" value="AUTOTRANSPORTER"/>
    <property type="match status" value="1"/>
</dbReference>
<sequence>MKMNHCTLIKTAHFAKNKPLRLITFSFVIYSGYALCGQPPWLMASGAFTNDRPAALISWRKDAEFRAGWPANAMHAEAAYSQGITGEGVRIGVLDSGIDTTHPEFNDPRIHTVITLGNYADNGYQFYTNTSNSKIPVSKGDPFLVKGNYDPTINDSHGTEVSGAIAASRNGKGMQGIAFASQLYVANTNGTDDNREQGSNTLDYNYFTAAFAALGNSGVRMVNQSWGQNSNIDRENLTDNTAQMINAYTLFNKRSAAGEKTWLDATAEAAEKYHYVEVISASNDPQKNPDMMAALPWYRPDLETSWLAVSGYSPHGEQVYNQCGVARYWCLMAPTAALTTKPGGGYNPYFNGTSASAPYASGPLALVMQRFPYLSNDQALSVLLTTAKEMVVAPGIDTRRAISDYAIYDHHSAQHTYGYLTKIIAGSTGTPNAITGWGLIDVAKAMNGPGQLLGNLAVSMPAAVTDTWSNNISDTATVARRQFEQAQLDELNVALRQGKIDDPSSNQPLELDQDQVDVVRKVIAAKQQLLSDYGRDPLTNKTFVGSLTKTGAGTLILSGNSTYSGSTWVKEGRLAVNGSVTSDVTVQDSGILAGNGHTGSVNVRKGGIVAPGNSLGTLTSDGDITFQPGSHLAVEVAPDGRSDRLRSGGKILLNGGDVAVLAENTTNLLTMPQVESLTGKTFQIMSAEQGVNGRFNSVSPDFLFLGTRLAYDNDSVTLTTGRNDTSFASVADAGNPRAVATAVDSLPAGNSLRESILASTTAAEAQAAFRSLTGQRHADISSALLDEGWQVRDTLNDRLRQAQGEVTSPDISSDDEGIWGRMLGSWGHAQGDSGTYSYSDSVYGVIFGADRAIGNGARLGAAAGYTRTALNGNSAGSANSDNGWLAGYGSRTVGAITLRGGGALGWHRISTDRQVNFGNQHDSDSAHYGARSAQLFADGGYNLLSGPTTLEPFVGLSYSSLAREGFAESGGAAALNAGKEESHALVSEAGLRTGTRWQMGRDLNASVFAETGWQHRYNPTAGETTLRFNTGNAFTVTSPVASRDGVVMKLGVGMQEGKSLSVALNWSGQLAEKRQTNSVGADLTWHF</sequence>